<gene>
    <name evidence="1" type="ORF">T02_6491</name>
</gene>
<organism evidence="1 2">
    <name type="scientific">Trichinella nativa</name>
    <dbReference type="NCBI Taxonomy" id="6335"/>
    <lineage>
        <taxon>Eukaryota</taxon>
        <taxon>Metazoa</taxon>
        <taxon>Ecdysozoa</taxon>
        <taxon>Nematoda</taxon>
        <taxon>Enoplea</taxon>
        <taxon>Dorylaimia</taxon>
        <taxon>Trichinellida</taxon>
        <taxon>Trichinellidae</taxon>
        <taxon>Trichinella</taxon>
    </lineage>
</organism>
<dbReference type="AlphaFoldDB" id="A0A0V1KHR7"/>
<comment type="caution">
    <text evidence="1">The sequence shown here is derived from an EMBL/GenBank/DDBJ whole genome shotgun (WGS) entry which is preliminary data.</text>
</comment>
<proteinExistence type="predicted"/>
<protein>
    <submittedName>
        <fullName evidence="1">Uncharacterized protein</fullName>
    </submittedName>
</protein>
<accession>A0A0V1KHR7</accession>
<sequence length="37" mass="4289">MESDHSTETLTKTPLECTKLELERAILKFIWNNKNPG</sequence>
<name>A0A0V1KHR7_9BILA</name>
<keyword evidence="2" id="KW-1185">Reference proteome</keyword>
<evidence type="ECO:0000313" key="2">
    <source>
        <dbReference type="Proteomes" id="UP000054721"/>
    </source>
</evidence>
<dbReference type="EMBL" id="JYDW01002158">
    <property type="protein sequence ID" value="KRZ46806.1"/>
    <property type="molecule type" value="Genomic_DNA"/>
</dbReference>
<evidence type="ECO:0000313" key="1">
    <source>
        <dbReference type="EMBL" id="KRZ46806.1"/>
    </source>
</evidence>
<dbReference type="Proteomes" id="UP000054721">
    <property type="component" value="Unassembled WGS sequence"/>
</dbReference>
<reference evidence="1 2" key="1">
    <citation type="submission" date="2015-05" db="EMBL/GenBank/DDBJ databases">
        <title>Evolution of Trichinella species and genotypes.</title>
        <authorList>
            <person name="Korhonen P.K."/>
            <person name="Edoardo P."/>
            <person name="Giuseppe L.R."/>
            <person name="Gasser R.B."/>
        </authorList>
    </citation>
    <scope>NUCLEOTIDE SEQUENCE [LARGE SCALE GENOMIC DNA]</scope>
    <source>
        <strain evidence="1">ISS10</strain>
    </source>
</reference>